<dbReference type="GO" id="GO:0002161">
    <property type="term" value="F:aminoacyl-tRNA deacylase activity"/>
    <property type="evidence" value="ECO:0007669"/>
    <property type="project" value="InterPro"/>
</dbReference>
<comment type="catalytic activity">
    <reaction evidence="9 10">
        <text>tRNA(Leu) + L-leucine + ATP = L-leucyl-tRNA(Leu) + AMP + diphosphate</text>
        <dbReference type="Rhea" id="RHEA:11688"/>
        <dbReference type="Rhea" id="RHEA-COMP:9613"/>
        <dbReference type="Rhea" id="RHEA-COMP:9622"/>
        <dbReference type="ChEBI" id="CHEBI:30616"/>
        <dbReference type="ChEBI" id="CHEBI:33019"/>
        <dbReference type="ChEBI" id="CHEBI:57427"/>
        <dbReference type="ChEBI" id="CHEBI:78442"/>
        <dbReference type="ChEBI" id="CHEBI:78494"/>
        <dbReference type="ChEBI" id="CHEBI:456215"/>
        <dbReference type="EC" id="6.1.1.4"/>
    </reaction>
</comment>
<evidence type="ECO:0000256" key="3">
    <source>
        <dbReference type="ARBA" id="ARBA00022598"/>
    </source>
</evidence>
<proteinExistence type="inferred from homology"/>
<dbReference type="PANTHER" id="PTHR43740">
    <property type="entry name" value="LEUCYL-TRNA SYNTHETASE"/>
    <property type="match status" value="1"/>
</dbReference>
<accession>A0A1G2MZG9</accession>
<dbReference type="Pfam" id="PF13603">
    <property type="entry name" value="tRNA-synt_1_2"/>
    <property type="match status" value="1"/>
</dbReference>
<keyword evidence="3 10" id="KW-0436">Ligase</keyword>
<dbReference type="InterPro" id="IPR041492">
    <property type="entry name" value="HAD_2"/>
</dbReference>
<dbReference type="InterPro" id="IPR002300">
    <property type="entry name" value="aa-tRNA-synth_Ia"/>
</dbReference>
<protein>
    <recommendedName>
        <fullName evidence="10">Leucine--tRNA ligase</fullName>
        <ecNumber evidence="10">6.1.1.4</ecNumber>
    </recommendedName>
    <alternativeName>
        <fullName evidence="10">Leucyl-tRNA synthetase</fullName>
        <shortName evidence="10">LeuRS</shortName>
    </alternativeName>
</protein>
<dbReference type="InterPro" id="IPR036412">
    <property type="entry name" value="HAD-like_sf"/>
</dbReference>
<sequence>MKKNTDKRGLSSLKPYDHKTIEKKWQKYWESRGGTSVSAKKFYGLIEFPYPSGDGLHVGHIRSNTAMDVIARKRRAQGYNVLYPIGWDAFGLPTENYAIKNGVQPAVVTKKNTDIFRRQLKALGFSFDWSREINTTDPAYYKWTQWIFLQFLKKGLAYKKKMTINWCPKDLIGLANEEGINGACERCGTPVEKREKEQWMLAITKYADKLLSGLNAKVAEDGTLIEDDFGTPLFTQMTETSAIRLELPYVERDAIMAIVKHWSEDKYIGLKWKKVAWKTLITGGPEGNQTLEEAAIAEIAEETGYKNPKLIRHLDRVDSKFFHVPKNINRYAHFDVMYFELQNSDRNEITSEEQGNHDVEWLSKEEMTKFLTPASHQYVWKKFLNPDLNVNSYGKPLLDWKESIKDSQRNWIGKSEGAELTFKIKAANLDKQIKVFTTRPDTLFGVTYVVLAPEHALVKELLPNVENKEEVEAYIGKVKKESDIERTDAKKEKTGVELKGVKAVNPANNEEVPVWIADYVLADYGTGAVMAVPAHDERDGDFAKKCGLPQREVVAPMINVTEGDFAFRPGVKIVDRQCVLAIVKHWEKDEYLCLTSKRHGWTTFVIGGIDQGEDAVAAAKREITEETGFTDFASFRPLGGHVYAKHFAPHKNENRSARLNGFYVELKSGTQQPVAEHEANHQEISWIPRKDIANRLHPKITDWAFWQRFESDKAYVGEGILENSGKFDGQDSESAKKEITEAVGGKWVTTFKLRDWIFSRQRYWGEPIPVVHCQKCGIVPVPEKDLPVKLPKVKNYKPTETGESPLAAISKWVNTKCPQCVADKKKTKYFIFDFDGVLGNTWDIMNSAKVRMGDAETIDEAAKDSLSHFDKKPIDARNHFLTPEQRKERQEWITTFGKHLSESNFGLFDEFIKELKKIKNVKLAVASSGSAQYVLPALKKSGLKFTHILAYEDHHSKEEKVERICEDWGIDIKNAYYFTDTKADILELENIMDRKQIVGCAWGYHGYDRLKELLPEKNILLHPKDIHSFFNTNCSAKRETDTMPNWAGSSWYYLRYADPKNKKAFADPKKLKYWTPVDWYNGGMEHTTLHLLYSRFWHKFLFDLGLVPTNEPYLKRTSHGLILAKGGEKMSKSKRNVINPDDIIETVGADSLRLYEMFMGPFDQSIIWNTENIAGVRRFIERVWKLQERIVPKTDEKISDFMLVNKIIHKAIKKVSDDIEGMRFNTAISILMITLNELEKAEAVDDEQYGTFLQLLAPFAPHVAEELWSSLGHKNSIGTVSWPIYDPALAADTEITIMVQINGKTRGSFVAPVDTSKEELEKRAKAIPESAKWLKGKDVKKVIVVHNKLVNIITS</sequence>
<comment type="caution">
    <text evidence="12">The sequence shown here is derived from an EMBL/GenBank/DDBJ whole genome shotgun (WGS) entry which is preliminary data.</text>
</comment>
<dbReference type="EMBL" id="MHRT01000005">
    <property type="protein sequence ID" value="OHA29203.1"/>
    <property type="molecule type" value="Genomic_DNA"/>
</dbReference>
<name>A0A1G2MZG9_9BACT</name>
<keyword evidence="2 10" id="KW-0963">Cytoplasm</keyword>
<evidence type="ECO:0000256" key="8">
    <source>
        <dbReference type="ARBA" id="ARBA00023146"/>
    </source>
</evidence>
<dbReference type="PROSITE" id="PS51462">
    <property type="entry name" value="NUDIX"/>
    <property type="match status" value="2"/>
</dbReference>
<dbReference type="FunFam" id="1.10.730.10:FF:000011">
    <property type="entry name" value="Leucine--tRNA ligase chloroplastic/mitochondrial"/>
    <property type="match status" value="1"/>
</dbReference>
<dbReference type="InterPro" id="IPR014729">
    <property type="entry name" value="Rossmann-like_a/b/a_fold"/>
</dbReference>
<dbReference type="GO" id="GO:0004823">
    <property type="term" value="F:leucine-tRNA ligase activity"/>
    <property type="evidence" value="ECO:0007669"/>
    <property type="project" value="UniProtKB-UniRule"/>
</dbReference>
<dbReference type="Gene3D" id="3.10.20.590">
    <property type="match status" value="1"/>
</dbReference>
<reference evidence="12 13" key="1">
    <citation type="journal article" date="2016" name="Nat. Commun.">
        <title>Thousands of microbial genomes shed light on interconnected biogeochemical processes in an aquifer system.</title>
        <authorList>
            <person name="Anantharaman K."/>
            <person name="Brown C.T."/>
            <person name="Hug L.A."/>
            <person name="Sharon I."/>
            <person name="Castelle C.J."/>
            <person name="Probst A.J."/>
            <person name="Thomas B.C."/>
            <person name="Singh A."/>
            <person name="Wilkins M.J."/>
            <person name="Karaoz U."/>
            <person name="Brodie E.L."/>
            <person name="Williams K.H."/>
            <person name="Hubbard S.S."/>
            <person name="Banfield J.F."/>
        </authorList>
    </citation>
    <scope>NUCLEOTIDE SEQUENCE [LARGE SCALE GENOMIC DNA]</scope>
</reference>
<dbReference type="Proteomes" id="UP000178089">
    <property type="component" value="Unassembled WGS sequence"/>
</dbReference>
<evidence type="ECO:0000256" key="1">
    <source>
        <dbReference type="ARBA" id="ARBA00005594"/>
    </source>
</evidence>
<evidence type="ECO:0000256" key="2">
    <source>
        <dbReference type="ARBA" id="ARBA00022490"/>
    </source>
</evidence>
<dbReference type="InterPro" id="IPR023198">
    <property type="entry name" value="PGP-like_dom2"/>
</dbReference>
<dbReference type="PROSITE" id="PS00893">
    <property type="entry name" value="NUDIX_BOX"/>
    <property type="match status" value="1"/>
</dbReference>
<dbReference type="InterPro" id="IPR002302">
    <property type="entry name" value="Leu-tRNA-ligase"/>
</dbReference>
<evidence type="ECO:0000259" key="11">
    <source>
        <dbReference type="PROSITE" id="PS51462"/>
    </source>
</evidence>
<dbReference type="PANTHER" id="PTHR43740:SF2">
    <property type="entry name" value="LEUCINE--TRNA LIGASE, MITOCHONDRIAL"/>
    <property type="match status" value="1"/>
</dbReference>
<dbReference type="Gene3D" id="1.10.730.10">
    <property type="entry name" value="Isoleucyl-tRNA Synthetase, Domain 1"/>
    <property type="match status" value="1"/>
</dbReference>
<dbReference type="Gene3D" id="1.10.150.240">
    <property type="entry name" value="Putative phosphatase, domain 2"/>
    <property type="match status" value="1"/>
</dbReference>
<dbReference type="InterPro" id="IPR013155">
    <property type="entry name" value="M/V/L/I-tRNA-synth_anticd-bd"/>
</dbReference>
<dbReference type="Gene3D" id="3.90.740.10">
    <property type="entry name" value="Valyl/Leucyl/Isoleucyl-tRNA synthetase, editing domain"/>
    <property type="match status" value="1"/>
</dbReference>
<dbReference type="SUPFAM" id="SSF55811">
    <property type="entry name" value="Nudix"/>
    <property type="match status" value="2"/>
</dbReference>
<gene>
    <name evidence="10" type="primary">leuS</name>
    <name evidence="12" type="ORF">A3F51_01150</name>
</gene>
<dbReference type="InterPro" id="IPR023214">
    <property type="entry name" value="HAD_sf"/>
</dbReference>
<dbReference type="GO" id="GO:0005829">
    <property type="term" value="C:cytosol"/>
    <property type="evidence" value="ECO:0007669"/>
    <property type="project" value="TreeGrafter"/>
</dbReference>
<feature type="binding site" evidence="10">
    <location>
        <position position="1132"/>
    </location>
    <ligand>
        <name>ATP</name>
        <dbReference type="ChEBI" id="CHEBI:30616"/>
    </ligand>
</feature>
<dbReference type="CDD" id="cd02883">
    <property type="entry name" value="NUDIX_Hydrolase"/>
    <property type="match status" value="1"/>
</dbReference>
<evidence type="ECO:0000256" key="5">
    <source>
        <dbReference type="ARBA" id="ARBA00022801"/>
    </source>
</evidence>
<dbReference type="CDD" id="cd07958">
    <property type="entry name" value="Anticodon_Ia_Leu_BEm"/>
    <property type="match status" value="1"/>
</dbReference>
<dbReference type="GO" id="GO:0005524">
    <property type="term" value="F:ATP binding"/>
    <property type="evidence" value="ECO:0007669"/>
    <property type="project" value="UniProtKB-UniRule"/>
</dbReference>
<feature type="domain" description="Nudix hydrolase" evidence="11">
    <location>
        <begin position="248"/>
        <end position="384"/>
    </location>
</feature>
<comment type="similarity">
    <text evidence="1 10">Belongs to the class-I aminoacyl-tRNA synthetase family.</text>
</comment>
<dbReference type="Gene3D" id="3.40.50.620">
    <property type="entry name" value="HUPs"/>
    <property type="match status" value="3"/>
</dbReference>
<dbReference type="Pfam" id="PF09334">
    <property type="entry name" value="tRNA-synt_1g"/>
    <property type="match status" value="1"/>
</dbReference>
<dbReference type="Pfam" id="PF00133">
    <property type="entry name" value="tRNA-synt_1"/>
    <property type="match status" value="1"/>
</dbReference>
<keyword evidence="7 10" id="KW-0648">Protein biosynthesis</keyword>
<dbReference type="STRING" id="1802315.A3F51_01150"/>
<dbReference type="PROSITE" id="PS00178">
    <property type="entry name" value="AA_TRNA_LIGASE_I"/>
    <property type="match status" value="1"/>
</dbReference>
<dbReference type="InterPro" id="IPR009008">
    <property type="entry name" value="Val/Leu/Ile-tRNA-synth_edit"/>
</dbReference>
<dbReference type="InterPro" id="IPR009080">
    <property type="entry name" value="tRNAsynth_Ia_anticodon-bd"/>
</dbReference>
<dbReference type="SUPFAM" id="SSF52374">
    <property type="entry name" value="Nucleotidylyl transferase"/>
    <property type="match status" value="2"/>
</dbReference>
<dbReference type="Gene3D" id="3.90.79.10">
    <property type="entry name" value="Nucleoside Triphosphate Pyrophosphohydrolase"/>
    <property type="match status" value="1"/>
</dbReference>
<evidence type="ECO:0000256" key="9">
    <source>
        <dbReference type="ARBA" id="ARBA00047469"/>
    </source>
</evidence>
<dbReference type="SUPFAM" id="SSF47323">
    <property type="entry name" value="Anticodon-binding domain of a subclass of class I aminoacyl-tRNA synthetases"/>
    <property type="match status" value="1"/>
</dbReference>
<dbReference type="InterPro" id="IPR001412">
    <property type="entry name" value="aa-tRNA-synth_I_CS"/>
</dbReference>
<dbReference type="SUPFAM" id="SSF50677">
    <property type="entry name" value="ValRS/IleRS/LeuRS editing domain"/>
    <property type="match status" value="1"/>
</dbReference>
<dbReference type="EC" id="6.1.1.4" evidence="10"/>
<dbReference type="HAMAP" id="MF_00049_B">
    <property type="entry name" value="Leu_tRNA_synth_B"/>
    <property type="match status" value="1"/>
</dbReference>
<keyword evidence="4 10" id="KW-0547">Nucleotide-binding</keyword>
<evidence type="ECO:0000256" key="10">
    <source>
        <dbReference type="HAMAP-Rule" id="MF_00049"/>
    </source>
</evidence>
<comment type="subcellular location">
    <subcellularLocation>
        <location evidence="10">Cytoplasm</location>
    </subcellularLocation>
</comment>
<dbReference type="Pfam" id="PF13419">
    <property type="entry name" value="HAD_2"/>
    <property type="match status" value="1"/>
</dbReference>
<dbReference type="CDD" id="cd01427">
    <property type="entry name" value="HAD_like"/>
    <property type="match status" value="1"/>
</dbReference>
<evidence type="ECO:0000256" key="7">
    <source>
        <dbReference type="ARBA" id="ARBA00022917"/>
    </source>
</evidence>
<keyword evidence="8 10" id="KW-0030">Aminoacyl-tRNA synthetase</keyword>
<dbReference type="InterPro" id="IPR000086">
    <property type="entry name" value="NUDIX_hydrolase_dom"/>
</dbReference>
<feature type="short sequence motif" description="'KMSKS' region" evidence="10">
    <location>
        <begin position="1129"/>
        <end position="1133"/>
    </location>
</feature>
<dbReference type="FunFam" id="3.40.50.620:FF:000060">
    <property type="entry name" value="Leucine--tRNA ligase"/>
    <property type="match status" value="1"/>
</dbReference>
<comment type="caution">
    <text evidence="10">Lacks conserved residue(s) required for the propagation of feature annotation.</text>
</comment>
<dbReference type="InterPro" id="IPR015797">
    <property type="entry name" value="NUDIX_hydrolase-like_dom_sf"/>
</dbReference>
<dbReference type="Pfam" id="PF00293">
    <property type="entry name" value="NUDIX"/>
    <property type="match status" value="2"/>
</dbReference>
<dbReference type="InterPro" id="IPR025709">
    <property type="entry name" value="Leu_tRNA-synth_edit"/>
</dbReference>
<evidence type="ECO:0000313" key="13">
    <source>
        <dbReference type="Proteomes" id="UP000178089"/>
    </source>
</evidence>
<organism evidence="12 13">
    <name type="scientific">Candidatus Taylorbacteria bacterium RIFCSPHIGHO2_12_FULL_45_16</name>
    <dbReference type="NCBI Taxonomy" id="1802315"/>
    <lineage>
        <taxon>Bacteria</taxon>
        <taxon>Candidatus Tayloriibacteriota</taxon>
    </lineage>
</organism>
<feature type="domain" description="Nudix hydrolase" evidence="11">
    <location>
        <begin position="574"/>
        <end position="709"/>
    </location>
</feature>
<evidence type="ECO:0000256" key="6">
    <source>
        <dbReference type="ARBA" id="ARBA00022840"/>
    </source>
</evidence>
<dbReference type="InterPro" id="IPR015413">
    <property type="entry name" value="Methionyl/Leucyl_tRNA_Synth"/>
</dbReference>
<dbReference type="Gene3D" id="3.40.50.1000">
    <property type="entry name" value="HAD superfamily/HAD-like"/>
    <property type="match status" value="1"/>
</dbReference>
<dbReference type="InterPro" id="IPR020084">
    <property type="entry name" value="NUDIX_hydrolase_CS"/>
</dbReference>
<dbReference type="PRINTS" id="PR00985">
    <property type="entry name" value="TRNASYNTHLEU"/>
</dbReference>
<dbReference type="GO" id="GO:0006429">
    <property type="term" value="P:leucyl-tRNA aminoacylation"/>
    <property type="evidence" value="ECO:0007669"/>
    <property type="project" value="UniProtKB-UniRule"/>
</dbReference>
<evidence type="ECO:0000313" key="12">
    <source>
        <dbReference type="EMBL" id="OHA29203.1"/>
    </source>
</evidence>
<dbReference type="SUPFAM" id="SSF56784">
    <property type="entry name" value="HAD-like"/>
    <property type="match status" value="1"/>
</dbReference>
<keyword evidence="6 10" id="KW-0067">ATP-binding</keyword>
<dbReference type="Pfam" id="PF08264">
    <property type="entry name" value="Anticodon_1"/>
    <property type="match status" value="1"/>
</dbReference>
<keyword evidence="5" id="KW-0378">Hydrolase</keyword>
<evidence type="ECO:0000256" key="4">
    <source>
        <dbReference type="ARBA" id="ARBA00022741"/>
    </source>
</evidence>